<dbReference type="Proteomes" id="UP000078460">
    <property type="component" value="Unassembled WGS sequence"/>
</dbReference>
<evidence type="ECO:0000259" key="1">
    <source>
        <dbReference type="Pfam" id="PF18602"/>
    </source>
</evidence>
<comment type="caution">
    <text evidence="2">The sequence shown here is derived from an EMBL/GenBank/DDBJ whole genome shotgun (WGS) entry which is preliminary data.</text>
</comment>
<dbReference type="Pfam" id="PF18602">
    <property type="entry name" value="Rap1a"/>
    <property type="match status" value="1"/>
</dbReference>
<evidence type="ECO:0000313" key="2">
    <source>
        <dbReference type="EMBL" id="KZB95814.1"/>
    </source>
</evidence>
<name>A0A175Y4S5_9SPHN</name>
<feature type="domain" description="Rap1a immunity protein" evidence="1">
    <location>
        <begin position="30"/>
        <end position="107"/>
    </location>
</feature>
<keyword evidence="3" id="KW-1185">Reference proteome</keyword>
<sequence>MMRRHYWLGACLAVLLTSPLQAQEKTTQANGADLITSCRANSPACGAYLQGVLDMMIVARRDVCAAPRYDRERLRVAYLRWAEENTYFESVHMAAGAERAMDVAWPCRAKRGREAGAGS</sequence>
<dbReference type="KEGG" id="smy:BJP26_15115"/>
<dbReference type="RefSeq" id="WP_062126610.1">
    <property type="nucleotide sequence ID" value="NZ_CP017578.1"/>
</dbReference>
<dbReference type="InterPro" id="IPR041238">
    <property type="entry name" value="Rap1a"/>
</dbReference>
<reference evidence="2" key="1">
    <citation type="submission" date="2016-03" db="EMBL/GenBank/DDBJ databases">
        <title>Sphingomonas melonis TY, whole genome shotgun sequencing.</title>
        <authorList>
            <person name="Wang H."/>
            <person name="Zhu P."/>
        </authorList>
    </citation>
    <scope>NUCLEOTIDE SEQUENCE [LARGE SCALE GENOMIC DNA]</scope>
    <source>
        <strain evidence="2">TY</strain>
    </source>
</reference>
<protein>
    <recommendedName>
        <fullName evidence="1">Rap1a immunity protein domain-containing protein</fullName>
    </recommendedName>
</protein>
<evidence type="ECO:0000313" key="3">
    <source>
        <dbReference type="Proteomes" id="UP000078460"/>
    </source>
</evidence>
<dbReference type="AlphaFoldDB" id="A0A175Y4S5"/>
<organism evidence="2 3">
    <name type="scientific">Sphingomonas melonis TY</name>
    <dbReference type="NCBI Taxonomy" id="621456"/>
    <lineage>
        <taxon>Bacteria</taxon>
        <taxon>Pseudomonadati</taxon>
        <taxon>Pseudomonadota</taxon>
        <taxon>Alphaproteobacteria</taxon>
        <taxon>Sphingomonadales</taxon>
        <taxon>Sphingomonadaceae</taxon>
        <taxon>Sphingomonas</taxon>
    </lineage>
</organism>
<gene>
    <name evidence="2" type="ORF">AVM11_16110</name>
</gene>
<dbReference type="EMBL" id="LQCK02000010">
    <property type="protein sequence ID" value="KZB95814.1"/>
    <property type="molecule type" value="Genomic_DNA"/>
</dbReference>
<dbReference type="STRING" id="621456.BJP26_15115"/>
<proteinExistence type="predicted"/>
<accession>A0A175Y4S5</accession>